<protein>
    <submittedName>
        <fullName evidence="3">Uncharacterized protein</fullName>
    </submittedName>
</protein>
<feature type="compositionally biased region" description="Basic and acidic residues" evidence="1">
    <location>
        <begin position="37"/>
        <end position="59"/>
    </location>
</feature>
<feature type="region of interest" description="Disordered" evidence="1">
    <location>
        <begin position="37"/>
        <end position="73"/>
    </location>
</feature>
<keyword evidence="2" id="KW-1133">Transmembrane helix</keyword>
<gene>
    <name evidence="3" type="ORF">XA26_58810</name>
</gene>
<dbReference type="STRING" id="1766.XA26_58810"/>
<keyword evidence="2" id="KW-0812">Transmembrane</keyword>
<evidence type="ECO:0000256" key="2">
    <source>
        <dbReference type="SAM" id="Phobius"/>
    </source>
</evidence>
<dbReference type="EMBL" id="CP011269">
    <property type="protein sequence ID" value="ALI29664.1"/>
    <property type="molecule type" value="Genomic_DNA"/>
</dbReference>
<evidence type="ECO:0000313" key="4">
    <source>
        <dbReference type="Proteomes" id="UP000057134"/>
    </source>
</evidence>
<reference evidence="3 4" key="1">
    <citation type="journal article" date="2015" name="MBio">
        <title>Enzymatic Degradation of Phenazines Can Generate Energy and Protect Sensitive Organisms from Toxicity.</title>
        <authorList>
            <person name="Costa K.C."/>
            <person name="Bergkessel M."/>
            <person name="Saunders S."/>
            <person name="Korlach J."/>
            <person name="Newman D.K."/>
        </authorList>
    </citation>
    <scope>NUCLEOTIDE SEQUENCE [LARGE SCALE GENOMIC DNA]</scope>
    <source>
        <strain evidence="3 4">CT6</strain>
    </source>
</reference>
<sequence length="73" mass="7915">MSFPIEYQADHTLLLALPAFAPAVVVVGVVVYVAMRDRRRGEPRDDNSGEPRDDASGDVRDEDVDLSGEDGSP</sequence>
<feature type="transmembrane region" description="Helical" evidence="2">
    <location>
        <begin position="12"/>
        <end position="34"/>
    </location>
</feature>
<dbReference type="AlphaFoldDB" id="A0A0N9XZI3"/>
<evidence type="ECO:0000313" key="3">
    <source>
        <dbReference type="EMBL" id="ALI29664.1"/>
    </source>
</evidence>
<name>A0A0N9XZI3_MYCFO</name>
<evidence type="ECO:0000256" key="1">
    <source>
        <dbReference type="SAM" id="MobiDB-lite"/>
    </source>
</evidence>
<accession>A0A0N9XZI3</accession>
<dbReference type="PATRIC" id="fig|1766.6.peg.5846"/>
<dbReference type="Proteomes" id="UP000057134">
    <property type="component" value="Chromosome"/>
</dbReference>
<proteinExistence type="predicted"/>
<dbReference type="RefSeq" id="WP_054603769.1">
    <property type="nucleotide sequence ID" value="NZ_CP011269.1"/>
</dbReference>
<keyword evidence="2" id="KW-0472">Membrane</keyword>
<organism evidence="3 4">
    <name type="scientific">Mycolicibacterium fortuitum</name>
    <name type="common">Mycobacterium fortuitum</name>
    <dbReference type="NCBI Taxonomy" id="1766"/>
    <lineage>
        <taxon>Bacteria</taxon>
        <taxon>Bacillati</taxon>
        <taxon>Actinomycetota</taxon>
        <taxon>Actinomycetes</taxon>
        <taxon>Mycobacteriales</taxon>
        <taxon>Mycobacteriaceae</taxon>
        <taxon>Mycolicibacterium</taxon>
    </lineage>
</organism>
<keyword evidence="4" id="KW-1185">Reference proteome</keyword>
<feature type="compositionally biased region" description="Acidic residues" evidence="1">
    <location>
        <begin position="60"/>
        <end position="73"/>
    </location>
</feature>
<dbReference type="KEGG" id="mft:XA26_58810"/>